<evidence type="ECO:0000256" key="11">
    <source>
        <dbReference type="ARBA" id="ARBA00023136"/>
    </source>
</evidence>
<keyword evidence="10" id="KW-1133">Transmembrane helix</keyword>
<evidence type="ECO:0000256" key="2">
    <source>
        <dbReference type="ARBA" id="ARBA00004586"/>
    </source>
</evidence>
<dbReference type="AlphaFoldDB" id="S9PYI5"/>
<dbReference type="GO" id="GO:0045547">
    <property type="term" value="F:ditrans,polycis-polyprenyl diphosphate synthase [(2E,6E)-farnesyl diphosphate specific] activity"/>
    <property type="evidence" value="ECO:0007669"/>
    <property type="project" value="UniProtKB-EC"/>
</dbReference>
<dbReference type="EMBL" id="KE503207">
    <property type="protein sequence ID" value="EPX72508.1"/>
    <property type="molecule type" value="Genomic_DNA"/>
</dbReference>
<dbReference type="OMA" id="IYSHLPF"/>
<dbReference type="Proteomes" id="UP000016088">
    <property type="component" value="Unassembled WGS sequence"/>
</dbReference>
<keyword evidence="8" id="KW-0256">Endoplasmic reticulum</keyword>
<gene>
    <name evidence="14" type="ORF">SOCG_00271</name>
</gene>
<dbReference type="SUPFAM" id="SSF64005">
    <property type="entry name" value="Undecaprenyl diphosphate synthase"/>
    <property type="match status" value="1"/>
</dbReference>
<accession>S9PYI5</accession>
<comment type="subcellular location">
    <subcellularLocation>
        <location evidence="2">Endoplasmic reticulum membrane</location>
    </subcellularLocation>
</comment>
<dbReference type="PANTHER" id="PTHR21528:SF0">
    <property type="entry name" value="DEHYDRODOLICHYL DIPHOSPHATE SYNTHASE COMPLEX SUBUNIT NUS1"/>
    <property type="match status" value="1"/>
</dbReference>
<dbReference type="VEuPathDB" id="FungiDB:SOCG_00271"/>
<evidence type="ECO:0000256" key="7">
    <source>
        <dbReference type="ARBA" id="ARBA00022692"/>
    </source>
</evidence>
<dbReference type="Pfam" id="PF01255">
    <property type="entry name" value="Prenyltransf"/>
    <property type="match status" value="1"/>
</dbReference>
<reference evidence="14 15" key="1">
    <citation type="journal article" date="2011" name="Science">
        <title>Comparative functional genomics of the fission yeasts.</title>
        <authorList>
            <person name="Rhind N."/>
            <person name="Chen Z."/>
            <person name="Yassour M."/>
            <person name="Thompson D.A."/>
            <person name="Haas B.J."/>
            <person name="Habib N."/>
            <person name="Wapinski I."/>
            <person name="Roy S."/>
            <person name="Lin M.F."/>
            <person name="Heiman D.I."/>
            <person name="Young S.K."/>
            <person name="Furuya K."/>
            <person name="Guo Y."/>
            <person name="Pidoux A."/>
            <person name="Chen H.M."/>
            <person name="Robbertse B."/>
            <person name="Goldberg J.M."/>
            <person name="Aoki K."/>
            <person name="Bayne E.H."/>
            <person name="Berlin A.M."/>
            <person name="Desjardins C.A."/>
            <person name="Dobbs E."/>
            <person name="Dukaj L."/>
            <person name="Fan L."/>
            <person name="FitzGerald M.G."/>
            <person name="French C."/>
            <person name="Gujja S."/>
            <person name="Hansen K."/>
            <person name="Keifenheim D."/>
            <person name="Levin J.Z."/>
            <person name="Mosher R.A."/>
            <person name="Mueller C.A."/>
            <person name="Pfiffner J."/>
            <person name="Priest M."/>
            <person name="Russ C."/>
            <person name="Smialowska A."/>
            <person name="Swoboda P."/>
            <person name="Sykes S.M."/>
            <person name="Vaughn M."/>
            <person name="Vengrova S."/>
            <person name="Yoder R."/>
            <person name="Zeng Q."/>
            <person name="Allshire R."/>
            <person name="Baulcombe D."/>
            <person name="Birren B.W."/>
            <person name="Brown W."/>
            <person name="Ekwall K."/>
            <person name="Kellis M."/>
            <person name="Leatherwood J."/>
            <person name="Levin H."/>
            <person name="Margalit H."/>
            <person name="Martienssen R."/>
            <person name="Nieduszynski C.A."/>
            <person name="Spatafora J.W."/>
            <person name="Friedman N."/>
            <person name="Dalgaard J.Z."/>
            <person name="Baumann P."/>
            <person name="Niki H."/>
            <person name="Regev A."/>
            <person name="Nusbaum C."/>
        </authorList>
    </citation>
    <scope>NUCLEOTIDE SEQUENCE [LARGE SCALE GENOMIC DNA]</scope>
    <source>
        <strain evidence="15">yFS286</strain>
    </source>
</reference>
<keyword evidence="15" id="KW-1185">Reference proteome</keyword>
<comment type="catalytic activity">
    <reaction evidence="12">
        <text>n isopentenyl diphosphate + (2E,6E)-farnesyl diphosphate = a di-trans,poly-cis-polyprenyl diphosphate + n diphosphate</text>
        <dbReference type="Rhea" id="RHEA:53008"/>
        <dbReference type="Rhea" id="RHEA-COMP:19494"/>
        <dbReference type="ChEBI" id="CHEBI:33019"/>
        <dbReference type="ChEBI" id="CHEBI:128769"/>
        <dbReference type="ChEBI" id="CHEBI:136960"/>
        <dbReference type="ChEBI" id="CHEBI:175763"/>
        <dbReference type="EC" id="2.5.1.87"/>
    </reaction>
</comment>
<evidence type="ECO:0000256" key="3">
    <source>
        <dbReference type="ARBA" id="ARBA00004922"/>
    </source>
</evidence>
<dbReference type="InterPro" id="IPR038887">
    <property type="entry name" value="Nus1/NgBR"/>
</dbReference>
<evidence type="ECO:0000256" key="9">
    <source>
        <dbReference type="ARBA" id="ARBA00022842"/>
    </source>
</evidence>
<evidence type="ECO:0000313" key="14">
    <source>
        <dbReference type="EMBL" id="EPX72508.1"/>
    </source>
</evidence>
<evidence type="ECO:0000313" key="15">
    <source>
        <dbReference type="Proteomes" id="UP000016088"/>
    </source>
</evidence>
<evidence type="ECO:0000256" key="13">
    <source>
        <dbReference type="SAM" id="SignalP"/>
    </source>
</evidence>
<dbReference type="UniPathway" id="UPA00378"/>
<dbReference type="Gene3D" id="3.40.1180.10">
    <property type="entry name" value="Decaprenyl diphosphate synthase-like"/>
    <property type="match status" value="1"/>
</dbReference>
<dbReference type="GO" id="GO:0043048">
    <property type="term" value="P:dolichyl monophosphate biosynthetic process"/>
    <property type="evidence" value="ECO:0007669"/>
    <property type="project" value="EnsemblFungi"/>
</dbReference>
<dbReference type="InterPro" id="IPR001441">
    <property type="entry name" value="UPP_synth-like"/>
</dbReference>
<feature type="chain" id="PRO_5004554955" description="ditrans,polycis-polyprenyl diphosphate synthase [(2E,6E)-farnesyldiphosphate specific]" evidence="13">
    <location>
        <begin position="20"/>
        <end position="258"/>
    </location>
</feature>
<keyword evidence="7" id="KW-0812">Transmembrane</keyword>
<dbReference type="HOGENOM" id="CLU_051870_1_0_1"/>
<dbReference type="OrthoDB" id="19639at2759"/>
<dbReference type="EC" id="2.5.1.87" evidence="5"/>
<comment type="cofactor">
    <cofactor evidence="1">
        <name>Mg(2+)</name>
        <dbReference type="ChEBI" id="CHEBI:18420"/>
    </cofactor>
</comment>
<keyword evidence="9" id="KW-0460">Magnesium</keyword>
<dbReference type="InterPro" id="IPR036424">
    <property type="entry name" value="UPP_synth-like_sf"/>
</dbReference>
<dbReference type="PANTHER" id="PTHR21528">
    <property type="entry name" value="DEHYDRODOLICHYL DIPHOSPHATE SYNTHASE COMPLEX SUBUNIT NUS1"/>
    <property type="match status" value="1"/>
</dbReference>
<keyword evidence="11" id="KW-0472">Membrane</keyword>
<evidence type="ECO:0000256" key="12">
    <source>
        <dbReference type="ARBA" id="ARBA00047353"/>
    </source>
</evidence>
<evidence type="ECO:0000256" key="4">
    <source>
        <dbReference type="ARBA" id="ARBA00005432"/>
    </source>
</evidence>
<name>S9PYI5_SCHOY</name>
<evidence type="ECO:0000256" key="8">
    <source>
        <dbReference type="ARBA" id="ARBA00022824"/>
    </source>
</evidence>
<sequence length="258" mass="30132">MFRRLLYFLVYWLIHKAFSVYVSSENWISWGSNYLLNFLYHHHCSRDLIRRDTVKLKKKPRHLSVILECRDNTGLEGLIHDTCELAAWCICSAIPELTIYERKGFLKRYPEAMEKAIYSHLPFYVGREKCVVQVRNSCSNTEQEQQVPKDLTVHLIAEEDGRDAIIDLTRGLADLTKKKVITSAQVTQDLIDKELTESVIPEPDLLIVFSPYLKLQGFPPWQLRLCEIFHDPIFTSPSYLSFYKALTRYSTAEMRLGH</sequence>
<dbReference type="eggNOG" id="KOG2818">
    <property type="taxonomic scope" value="Eukaryota"/>
</dbReference>
<keyword evidence="6" id="KW-0808">Transferase</keyword>
<dbReference type="GO" id="GO:0005789">
    <property type="term" value="C:endoplasmic reticulum membrane"/>
    <property type="evidence" value="ECO:0007669"/>
    <property type="project" value="UniProtKB-SubCell"/>
</dbReference>
<keyword evidence="13" id="KW-0732">Signal</keyword>
<organism evidence="14 15">
    <name type="scientific">Schizosaccharomyces octosporus (strain yFS286)</name>
    <name type="common">Fission yeast</name>
    <name type="synonym">Octosporomyces octosporus</name>
    <dbReference type="NCBI Taxonomy" id="483514"/>
    <lineage>
        <taxon>Eukaryota</taxon>
        <taxon>Fungi</taxon>
        <taxon>Dikarya</taxon>
        <taxon>Ascomycota</taxon>
        <taxon>Taphrinomycotina</taxon>
        <taxon>Schizosaccharomycetes</taxon>
        <taxon>Schizosaccharomycetales</taxon>
        <taxon>Schizosaccharomycetaceae</taxon>
        <taxon>Schizosaccharomyces</taxon>
    </lineage>
</organism>
<proteinExistence type="inferred from homology"/>
<dbReference type="GeneID" id="25029255"/>
<comment type="similarity">
    <text evidence="4">Belongs to the UPP synthase family.</text>
</comment>
<comment type="pathway">
    <text evidence="3">Protein modification; protein glycosylation.</text>
</comment>
<evidence type="ECO:0000256" key="1">
    <source>
        <dbReference type="ARBA" id="ARBA00001946"/>
    </source>
</evidence>
<evidence type="ECO:0000256" key="10">
    <source>
        <dbReference type="ARBA" id="ARBA00022989"/>
    </source>
</evidence>
<protein>
    <recommendedName>
        <fullName evidence="5">ditrans,polycis-polyprenyl diphosphate synthase [(2E,6E)-farnesyldiphosphate specific]</fullName>
        <ecNumber evidence="5">2.5.1.87</ecNumber>
    </recommendedName>
</protein>
<feature type="signal peptide" evidence="13">
    <location>
        <begin position="1"/>
        <end position="19"/>
    </location>
</feature>
<dbReference type="GO" id="GO:1904423">
    <property type="term" value="C:dehydrodolichyl diphosphate synthase complex"/>
    <property type="evidence" value="ECO:0007669"/>
    <property type="project" value="InterPro"/>
</dbReference>
<evidence type="ECO:0000256" key="5">
    <source>
        <dbReference type="ARBA" id="ARBA00012596"/>
    </source>
</evidence>
<dbReference type="RefSeq" id="XP_013018145.1">
    <property type="nucleotide sequence ID" value="XM_013162691.1"/>
</dbReference>
<evidence type="ECO:0000256" key="6">
    <source>
        <dbReference type="ARBA" id="ARBA00022679"/>
    </source>
</evidence>